<dbReference type="EMBL" id="WMLB01000042">
    <property type="protein sequence ID" value="MTH70092.1"/>
    <property type="molecule type" value="Genomic_DNA"/>
</dbReference>
<reference evidence="1 2" key="1">
    <citation type="submission" date="2019-11" db="EMBL/GenBank/DDBJ databases">
        <title>Agromyces kandeliae sp. nov., isolated from mangrove soil.</title>
        <authorList>
            <person name="Wang R."/>
        </authorList>
    </citation>
    <scope>NUCLEOTIDE SEQUENCE [LARGE SCALE GENOMIC DNA]</scope>
    <source>
        <strain evidence="1 2">JCM 11433</strain>
    </source>
</reference>
<sequence length="73" mass="7953">MSKALHEAIEQLLQEVGHPLTTSEIADRLNRSAGYSKADGSAITAFQIHGRTKNYPQLFIRDGTLVSLAGWNG</sequence>
<evidence type="ECO:0000313" key="1">
    <source>
        <dbReference type="EMBL" id="MTH70092.1"/>
    </source>
</evidence>
<organism evidence="1 2">
    <name type="scientific">Agromyces bracchium</name>
    <dbReference type="NCBI Taxonomy" id="88376"/>
    <lineage>
        <taxon>Bacteria</taxon>
        <taxon>Bacillati</taxon>
        <taxon>Actinomycetota</taxon>
        <taxon>Actinomycetes</taxon>
        <taxon>Micrococcales</taxon>
        <taxon>Microbacteriaceae</taxon>
        <taxon>Agromyces</taxon>
    </lineage>
</organism>
<name>A0A6I3MD65_9MICO</name>
<dbReference type="AlphaFoldDB" id="A0A6I3MD65"/>
<evidence type="ECO:0000313" key="2">
    <source>
        <dbReference type="Proteomes" id="UP000433071"/>
    </source>
</evidence>
<evidence type="ECO:0008006" key="3">
    <source>
        <dbReference type="Google" id="ProtNLM"/>
    </source>
</evidence>
<comment type="caution">
    <text evidence="1">The sequence shown here is derived from an EMBL/GenBank/DDBJ whole genome shotgun (WGS) entry which is preliminary data.</text>
</comment>
<dbReference type="RefSeq" id="WP_155053119.1">
    <property type="nucleotide sequence ID" value="NZ_BAAAIB010000010.1"/>
</dbReference>
<protein>
    <recommendedName>
        <fullName evidence="3">HTH HARE-type domain-containing protein</fullName>
    </recommendedName>
</protein>
<accession>A0A6I3MD65</accession>
<keyword evidence="2" id="KW-1185">Reference proteome</keyword>
<dbReference type="OrthoDB" id="9799921at2"/>
<dbReference type="Proteomes" id="UP000433071">
    <property type="component" value="Unassembled WGS sequence"/>
</dbReference>
<proteinExistence type="predicted"/>
<gene>
    <name evidence="1" type="ORF">GJ743_17110</name>
</gene>